<keyword evidence="5 6" id="KW-0539">Nucleus</keyword>
<dbReference type="Gene3D" id="3.30.1490.120">
    <property type="entry name" value="RNA polymerase Rpb7-like, N-terminal domain"/>
    <property type="match status" value="1"/>
</dbReference>
<dbReference type="InterPro" id="IPR004519">
    <property type="entry name" value="RNAP_E/RPC8"/>
</dbReference>
<dbReference type="GO" id="GO:0005666">
    <property type="term" value="C:RNA polymerase III complex"/>
    <property type="evidence" value="ECO:0007669"/>
    <property type="project" value="TreeGrafter"/>
</dbReference>
<dbReference type="InterPro" id="IPR012340">
    <property type="entry name" value="NA-bd_OB-fold"/>
</dbReference>
<evidence type="ECO:0000259" key="8">
    <source>
        <dbReference type="Pfam" id="PF03876"/>
    </source>
</evidence>
<dbReference type="Ensembl" id="ENSEBUT00000009014.1">
    <property type="protein sequence ID" value="ENSEBUP00000008508.1"/>
    <property type="gene ID" value="ENSEBUG00000005511.1"/>
</dbReference>
<feature type="domain" description="RNA polymerase Rpb7-like N-terminal" evidence="8">
    <location>
        <begin position="8"/>
        <end position="64"/>
    </location>
</feature>
<dbReference type="Pfam" id="PF08292">
    <property type="entry name" value="RNA_pol_Rbc25"/>
    <property type="match status" value="1"/>
</dbReference>
<protein>
    <recommendedName>
        <fullName evidence="6">DNA-directed RNA polymerase subunit</fullName>
    </recommendedName>
</protein>
<evidence type="ECO:0000313" key="10">
    <source>
        <dbReference type="Ensembl" id="ENSEBUP00000008508.1"/>
    </source>
</evidence>
<comment type="subcellular location">
    <subcellularLocation>
        <location evidence="1 6">Nucleus</location>
    </subcellularLocation>
</comment>
<reference evidence="10" key="1">
    <citation type="submission" date="2025-08" db="UniProtKB">
        <authorList>
            <consortium name="Ensembl"/>
        </authorList>
    </citation>
    <scope>IDENTIFICATION</scope>
</reference>
<dbReference type="InterPro" id="IPR013238">
    <property type="entry name" value="RNA_pol_III_Rbc25"/>
</dbReference>
<dbReference type="SUPFAM" id="SSF88798">
    <property type="entry name" value="N-terminal, heterodimerisation domain of RBP7 (RpoE)"/>
    <property type="match status" value="1"/>
</dbReference>
<accession>A0A8C4Q1E8</accession>
<evidence type="ECO:0000313" key="11">
    <source>
        <dbReference type="Proteomes" id="UP000694388"/>
    </source>
</evidence>
<dbReference type="PANTHER" id="PTHR12709:SF1">
    <property type="entry name" value="DNA-DIRECTED RNA POLYMERASE III SUBUNIT RPC8"/>
    <property type="match status" value="1"/>
</dbReference>
<organism evidence="10 11">
    <name type="scientific">Eptatretus burgeri</name>
    <name type="common">Inshore hagfish</name>
    <dbReference type="NCBI Taxonomy" id="7764"/>
    <lineage>
        <taxon>Eukaryota</taxon>
        <taxon>Metazoa</taxon>
        <taxon>Chordata</taxon>
        <taxon>Craniata</taxon>
        <taxon>Vertebrata</taxon>
        <taxon>Cyclostomata</taxon>
        <taxon>Myxini</taxon>
        <taxon>Myxiniformes</taxon>
        <taxon>Myxinidae</taxon>
        <taxon>Eptatretinae</taxon>
        <taxon>Eptatretus</taxon>
    </lineage>
</organism>
<name>A0A8C4Q1E8_EPTBU</name>
<evidence type="ECO:0000256" key="1">
    <source>
        <dbReference type="ARBA" id="ARBA00004123"/>
    </source>
</evidence>
<dbReference type="SUPFAM" id="SSF50249">
    <property type="entry name" value="Nucleic acid-binding proteins"/>
    <property type="match status" value="1"/>
</dbReference>
<keyword evidence="4 6" id="KW-0804">Transcription</keyword>
<evidence type="ECO:0000259" key="9">
    <source>
        <dbReference type="Pfam" id="PF08292"/>
    </source>
</evidence>
<comment type="function">
    <text evidence="6">DNA-dependent RNA polymerase which catalyzes the transcription of DNA into RNA using the four ribonucleoside triphosphates as substrates.</text>
</comment>
<dbReference type="Proteomes" id="UP000694388">
    <property type="component" value="Unplaced"/>
</dbReference>
<dbReference type="GO" id="GO:0003677">
    <property type="term" value="F:DNA binding"/>
    <property type="evidence" value="ECO:0007669"/>
    <property type="project" value="InterPro"/>
</dbReference>
<evidence type="ECO:0000256" key="5">
    <source>
        <dbReference type="ARBA" id="ARBA00023242"/>
    </source>
</evidence>
<keyword evidence="3 6" id="KW-0240">DNA-directed RNA polymerase</keyword>
<dbReference type="FunFam" id="3.30.1490.120:FF:000002">
    <property type="entry name" value="DNA-directed RNA polymerase III subunit RPC8"/>
    <property type="match status" value="1"/>
</dbReference>
<dbReference type="InterPro" id="IPR045113">
    <property type="entry name" value="Rpb7-like"/>
</dbReference>
<keyword evidence="11" id="KW-1185">Reference proteome</keyword>
<evidence type="ECO:0000256" key="4">
    <source>
        <dbReference type="ARBA" id="ARBA00023163"/>
    </source>
</evidence>
<evidence type="ECO:0000256" key="3">
    <source>
        <dbReference type="ARBA" id="ARBA00022478"/>
    </source>
</evidence>
<dbReference type="Gene3D" id="2.40.50.140">
    <property type="entry name" value="Nucleic acid-binding proteins"/>
    <property type="match status" value="1"/>
</dbReference>
<dbReference type="GeneTree" id="ENSGT00390000004383"/>
<evidence type="ECO:0000256" key="2">
    <source>
        <dbReference type="ARBA" id="ARBA00009307"/>
    </source>
</evidence>
<dbReference type="Pfam" id="PF03876">
    <property type="entry name" value="SHS2_Rpb7-N"/>
    <property type="match status" value="1"/>
</dbReference>
<evidence type="ECO:0000256" key="6">
    <source>
        <dbReference type="RuleBase" id="RU369086"/>
    </source>
</evidence>
<feature type="region of interest" description="Disordered" evidence="7">
    <location>
        <begin position="160"/>
        <end position="182"/>
    </location>
</feature>
<proteinExistence type="inferred from homology"/>
<dbReference type="InterPro" id="IPR036898">
    <property type="entry name" value="RNA_pol_Rpb7-like_N_sf"/>
</dbReference>
<reference evidence="10" key="2">
    <citation type="submission" date="2025-09" db="UniProtKB">
        <authorList>
            <consortium name="Ensembl"/>
        </authorList>
    </citation>
    <scope>IDENTIFICATION</scope>
</reference>
<dbReference type="InterPro" id="IPR005576">
    <property type="entry name" value="Rpb7-like_N"/>
</dbReference>
<sequence length="311" mass="35226">MFVLVAMTDTVRIPPWNFERILDDAVVEELNKKLANKVVYNIGLCICLFDLIKMEDSYVFPGDGASHTKVHFKYVVFRPFLDEIVVGKIRSCGPEGVQVSLGFFDDIIIPPESLQQPSKFDETEQVWAWEYETDDGTHDLFMDIGEDIRFRVIDETFVDTTPTGPSNAGEPATPSGSGTVTVSGTESAVQEELQKKQAPYTLTVCTLRGCFNFENLFEKVEILAFYGRKFFILSAGEASPRYMMYLLQCIAEKHIRTNAAFLAGSQSSISGSLLFLLFHYYHQQITHPYGWVHFATSMMFRCAIICKLRTH</sequence>
<dbReference type="CDD" id="cd04330">
    <property type="entry name" value="RNAP_III_Rpc25_N"/>
    <property type="match status" value="1"/>
</dbReference>
<dbReference type="PANTHER" id="PTHR12709">
    <property type="entry name" value="DNA-DIRECTED RNA POLYMERASE II, III"/>
    <property type="match status" value="1"/>
</dbReference>
<feature type="domain" description="RNA polymerase III subunit Rpc25" evidence="9">
    <location>
        <begin position="83"/>
        <end position="204"/>
    </location>
</feature>
<dbReference type="NCBIfam" id="TIGR00448">
    <property type="entry name" value="rpoE"/>
    <property type="match status" value="1"/>
</dbReference>
<comment type="similarity">
    <text evidence="2">Belongs to the eukaryotic RPB7/RPC8 RNA polymerase subunit family.</text>
</comment>
<evidence type="ECO:0000256" key="7">
    <source>
        <dbReference type="SAM" id="MobiDB-lite"/>
    </source>
</evidence>
<dbReference type="AlphaFoldDB" id="A0A8C4Q1E8"/>
<dbReference type="GO" id="GO:0006384">
    <property type="term" value="P:transcription initiation at RNA polymerase III promoter"/>
    <property type="evidence" value="ECO:0007669"/>
    <property type="project" value="TreeGrafter"/>
</dbReference>
<dbReference type="GO" id="GO:0003899">
    <property type="term" value="F:DNA-directed RNA polymerase activity"/>
    <property type="evidence" value="ECO:0007669"/>
    <property type="project" value="InterPro"/>
</dbReference>